<sequence>MLRLSLRMSFCLLAGCIREDVLSDGQATSAPTPPALGSSEPAPADVAPAADVPALATVPMPRPYRKRLDAAVTLNATCVACHTDEAKQWQGSHHQQSNLNPAYRKAFVIEPTAFCRGCHAPEGDPRIDPPKAVSELGVGCVTCHVTEEGFVLAAAAPGDDTPRAPHPLRRSTAFSQTGGCTGCHEFRFPMGLGDDDGQFMQTTAREHMRSPAAGKACADCHMPRVSGRRSHAFAEVRDPAWLRNNLHVKAERAEDDTFRVTLVQPAPGHDFPTGDLFRRLEVGCELKNERGTVVRREVRHLARHFQIIPGQPGRHLAADDRVGRDPRVVDLDLTPPSGAPQRGTLSWWVRYQRVATVGTGTNPADAKIESEVLLHSGEIPWDVK</sequence>
<name>A0A4U1IIG0_9BACT</name>
<proteinExistence type="predicted"/>
<reference evidence="4 5" key="1">
    <citation type="submission" date="2019-04" db="EMBL/GenBank/DDBJ databases">
        <authorList>
            <person name="Li Y."/>
            <person name="Wang J."/>
        </authorList>
    </citation>
    <scope>NUCLEOTIDE SEQUENCE [LARGE SCALE GENOMIC DNA]</scope>
    <source>
        <strain evidence="4 5">DSM 14668</strain>
    </source>
</reference>
<protein>
    <recommendedName>
        <fullName evidence="3">Cytochrome c-552/4 domain-containing protein</fullName>
    </recommendedName>
</protein>
<evidence type="ECO:0000313" key="4">
    <source>
        <dbReference type="EMBL" id="TKC93644.1"/>
    </source>
</evidence>
<keyword evidence="1" id="KW-0732">Signal</keyword>
<evidence type="ECO:0000256" key="2">
    <source>
        <dbReference type="SAM" id="MobiDB-lite"/>
    </source>
</evidence>
<gene>
    <name evidence="4" type="ORF">E8A74_49410</name>
</gene>
<evidence type="ECO:0000259" key="3">
    <source>
        <dbReference type="Pfam" id="PF13435"/>
    </source>
</evidence>
<feature type="region of interest" description="Disordered" evidence="2">
    <location>
        <begin position="27"/>
        <end position="46"/>
    </location>
</feature>
<keyword evidence="5" id="KW-1185">Reference proteome</keyword>
<dbReference type="Pfam" id="PF13435">
    <property type="entry name" value="Cytochrome_C554"/>
    <property type="match status" value="1"/>
</dbReference>
<dbReference type="InterPro" id="IPR023155">
    <property type="entry name" value="Cyt_c-552/4"/>
</dbReference>
<organism evidence="4 5">
    <name type="scientific">Polyangium fumosum</name>
    <dbReference type="NCBI Taxonomy" id="889272"/>
    <lineage>
        <taxon>Bacteria</taxon>
        <taxon>Pseudomonadati</taxon>
        <taxon>Myxococcota</taxon>
        <taxon>Polyangia</taxon>
        <taxon>Polyangiales</taxon>
        <taxon>Polyangiaceae</taxon>
        <taxon>Polyangium</taxon>
    </lineage>
</organism>
<dbReference type="EMBL" id="SSMQ01000120">
    <property type="protein sequence ID" value="TKC93644.1"/>
    <property type="molecule type" value="Genomic_DNA"/>
</dbReference>
<dbReference type="Gene3D" id="1.10.1130.10">
    <property type="entry name" value="Flavocytochrome C3, Chain A"/>
    <property type="match status" value="1"/>
</dbReference>
<dbReference type="OrthoDB" id="9814800at2"/>
<accession>A0A4U1IIG0</accession>
<dbReference type="PANTHER" id="PTHR35038">
    <property type="entry name" value="DISSIMILATORY SULFITE REDUCTASE SIRA"/>
    <property type="match status" value="1"/>
</dbReference>
<dbReference type="InterPro" id="IPR036280">
    <property type="entry name" value="Multihaem_cyt_sf"/>
</dbReference>
<evidence type="ECO:0000313" key="5">
    <source>
        <dbReference type="Proteomes" id="UP000309215"/>
    </source>
</evidence>
<dbReference type="Proteomes" id="UP000309215">
    <property type="component" value="Unassembled WGS sequence"/>
</dbReference>
<feature type="domain" description="Cytochrome c-552/4" evidence="3">
    <location>
        <begin position="77"/>
        <end position="144"/>
    </location>
</feature>
<evidence type="ECO:0000256" key="1">
    <source>
        <dbReference type="ARBA" id="ARBA00022729"/>
    </source>
</evidence>
<dbReference type="SUPFAM" id="SSF48695">
    <property type="entry name" value="Multiheme cytochromes"/>
    <property type="match status" value="1"/>
</dbReference>
<dbReference type="AlphaFoldDB" id="A0A4U1IIG0"/>
<comment type="caution">
    <text evidence="4">The sequence shown here is derived from an EMBL/GenBank/DDBJ whole genome shotgun (WGS) entry which is preliminary data.</text>
</comment>
<dbReference type="InterPro" id="IPR051829">
    <property type="entry name" value="Multiheme_Cytochr_ET"/>
</dbReference>